<evidence type="ECO:0000256" key="3">
    <source>
        <dbReference type="ARBA" id="ARBA00023163"/>
    </source>
</evidence>
<feature type="domain" description="HTH gntR-type" evidence="4">
    <location>
        <begin position="10"/>
        <end position="78"/>
    </location>
</feature>
<dbReference type="InterPro" id="IPR008920">
    <property type="entry name" value="TF_FadR/GntR_C"/>
</dbReference>
<dbReference type="PANTHER" id="PTHR43537">
    <property type="entry name" value="TRANSCRIPTIONAL REGULATOR, GNTR FAMILY"/>
    <property type="match status" value="1"/>
</dbReference>
<dbReference type="InterPro" id="IPR036388">
    <property type="entry name" value="WH-like_DNA-bd_sf"/>
</dbReference>
<name>A0A1B2EDM1_9HYPH</name>
<proteinExistence type="predicted"/>
<dbReference type="GO" id="GO:0003700">
    <property type="term" value="F:DNA-binding transcription factor activity"/>
    <property type="evidence" value="ECO:0007669"/>
    <property type="project" value="InterPro"/>
</dbReference>
<evidence type="ECO:0000313" key="5">
    <source>
        <dbReference type="EMBL" id="ANY78029.1"/>
    </source>
</evidence>
<evidence type="ECO:0000256" key="1">
    <source>
        <dbReference type="ARBA" id="ARBA00023015"/>
    </source>
</evidence>
<dbReference type="SMART" id="SM00895">
    <property type="entry name" value="FCD"/>
    <property type="match status" value="1"/>
</dbReference>
<gene>
    <name evidence="5" type="ORF">BB934_07070</name>
</gene>
<dbReference type="PROSITE" id="PS50949">
    <property type="entry name" value="HTH_GNTR"/>
    <property type="match status" value="1"/>
</dbReference>
<dbReference type="SMART" id="SM00345">
    <property type="entry name" value="HTH_GNTR"/>
    <property type="match status" value="1"/>
</dbReference>
<evidence type="ECO:0000259" key="4">
    <source>
        <dbReference type="PROSITE" id="PS50949"/>
    </source>
</evidence>
<keyword evidence="1" id="KW-0805">Transcription regulation</keyword>
<dbReference type="CDD" id="cd07377">
    <property type="entry name" value="WHTH_GntR"/>
    <property type="match status" value="1"/>
</dbReference>
<keyword evidence="2" id="KW-0238">DNA-binding</keyword>
<accession>A0A1B2EDM1</accession>
<dbReference type="SUPFAM" id="SSF48008">
    <property type="entry name" value="GntR ligand-binding domain-like"/>
    <property type="match status" value="1"/>
</dbReference>
<dbReference type="Pfam" id="PF00392">
    <property type="entry name" value="GntR"/>
    <property type="match status" value="1"/>
</dbReference>
<organism evidence="5">
    <name type="scientific">Microvirga ossetica</name>
    <dbReference type="NCBI Taxonomy" id="1882682"/>
    <lineage>
        <taxon>Bacteria</taxon>
        <taxon>Pseudomonadati</taxon>
        <taxon>Pseudomonadota</taxon>
        <taxon>Alphaproteobacteria</taxon>
        <taxon>Hyphomicrobiales</taxon>
        <taxon>Methylobacteriaceae</taxon>
        <taxon>Microvirga</taxon>
    </lineage>
</organism>
<dbReference type="InterPro" id="IPR036390">
    <property type="entry name" value="WH_DNA-bd_sf"/>
</dbReference>
<dbReference type="InterPro" id="IPR011711">
    <property type="entry name" value="GntR_C"/>
</dbReference>
<evidence type="ECO:0000256" key="2">
    <source>
        <dbReference type="ARBA" id="ARBA00023125"/>
    </source>
</evidence>
<dbReference type="PANTHER" id="PTHR43537:SF5">
    <property type="entry name" value="UXU OPERON TRANSCRIPTIONAL REGULATOR"/>
    <property type="match status" value="1"/>
</dbReference>
<dbReference type="EMBL" id="CP016616">
    <property type="protein sequence ID" value="ANY78029.1"/>
    <property type="molecule type" value="Genomic_DNA"/>
</dbReference>
<dbReference type="PRINTS" id="PR00035">
    <property type="entry name" value="HTHGNTR"/>
</dbReference>
<dbReference type="RefSeq" id="WP_099509021.1">
    <property type="nucleotide sequence ID" value="NZ_CP016616.1"/>
</dbReference>
<keyword evidence="3" id="KW-0804">Transcription</keyword>
<dbReference type="Pfam" id="PF07729">
    <property type="entry name" value="FCD"/>
    <property type="match status" value="1"/>
</dbReference>
<dbReference type="InterPro" id="IPR000524">
    <property type="entry name" value="Tscrpt_reg_HTH_GntR"/>
</dbReference>
<dbReference type="SUPFAM" id="SSF46785">
    <property type="entry name" value="Winged helix' DNA-binding domain"/>
    <property type="match status" value="1"/>
</dbReference>
<protein>
    <submittedName>
        <fullName evidence="5">GntR family transcriptional regulator</fullName>
    </submittedName>
</protein>
<reference evidence="5" key="1">
    <citation type="submission" date="2016-07" db="EMBL/GenBank/DDBJ databases">
        <title>Microvirga ossetica sp. nov. a new species of rhizobia isolated from root nodules of the legume species Vicia alpestris Steven originated from North Ossetia region in the Caucasus.</title>
        <authorList>
            <person name="Safronova V.I."/>
            <person name="Kuznetsova I.G."/>
            <person name="Sazanova A.L."/>
            <person name="Belimov A."/>
            <person name="Andronov E."/>
            <person name="Osledkin Y.S."/>
            <person name="Onishchuk O.P."/>
            <person name="Kurchak O.N."/>
            <person name="Shaposhnikov A.I."/>
            <person name="Willems A."/>
            <person name="Tikhonovich I.A."/>
        </authorList>
    </citation>
    <scope>NUCLEOTIDE SEQUENCE [LARGE SCALE GENOMIC DNA]</scope>
    <source>
        <strain evidence="5">V5/3M</strain>
    </source>
</reference>
<dbReference type="Gene3D" id="1.10.10.10">
    <property type="entry name" value="Winged helix-like DNA-binding domain superfamily/Winged helix DNA-binding domain"/>
    <property type="match status" value="1"/>
</dbReference>
<dbReference type="KEGG" id="moc:BB934_07070"/>
<dbReference type="GO" id="GO:0003677">
    <property type="term" value="F:DNA binding"/>
    <property type="evidence" value="ECO:0007669"/>
    <property type="project" value="UniProtKB-KW"/>
</dbReference>
<dbReference type="Gene3D" id="1.20.120.530">
    <property type="entry name" value="GntR ligand-binding domain-like"/>
    <property type="match status" value="1"/>
</dbReference>
<dbReference type="AlphaFoldDB" id="A0A1B2EDM1"/>
<dbReference type="OrthoDB" id="9788098at2"/>
<sequence length="229" mass="25269">MSQVKPMEPRRLYQHLADRIRGLIHEGAFPPGNRLPAERDLAQQLGVSRPSLREALIALEIDGSVEIRSGSGIYVCMPEERPESLTRSMGESPSELMDARAAIEGTVVALACARMTREGLDAVQTTIVAMRADIAKGRDPLDQDRQFHLILAGLSGNSVLLRIVRDLFDERHSPISSHLSVRFDSRESWRAALAEHEAVYAALEASDSLLAQAAMRIHLDASKRRWVGG</sequence>